<evidence type="ECO:0000256" key="1">
    <source>
        <dbReference type="ARBA" id="ARBA00004167"/>
    </source>
</evidence>
<protein>
    <submittedName>
        <fullName evidence="17">Cell division protein FtsI [Peptidoglycan synthetase]</fullName>
        <ecNumber evidence="17">2.4.1.129</ecNumber>
    </submittedName>
</protein>
<keyword evidence="13" id="KW-0961">Cell wall biogenesis/degradation</keyword>
<dbReference type="GO" id="GO:0051301">
    <property type="term" value="P:cell division"/>
    <property type="evidence" value="ECO:0007669"/>
    <property type="project" value="UniProtKB-KW"/>
</dbReference>
<dbReference type="GO" id="GO:0005886">
    <property type="term" value="C:plasma membrane"/>
    <property type="evidence" value="ECO:0007669"/>
    <property type="project" value="UniProtKB-SubCell"/>
</dbReference>
<keyword evidence="4" id="KW-0997">Cell inner membrane</keyword>
<keyword evidence="5" id="KW-0121">Carboxypeptidase</keyword>
<evidence type="ECO:0000256" key="13">
    <source>
        <dbReference type="ARBA" id="ARBA00023316"/>
    </source>
</evidence>
<feature type="domain" description="Penicillin-binding protein transpeptidase" evidence="15">
    <location>
        <begin position="314"/>
        <end position="639"/>
    </location>
</feature>
<evidence type="ECO:0000256" key="9">
    <source>
        <dbReference type="ARBA" id="ARBA00022960"/>
    </source>
</evidence>
<keyword evidence="6" id="KW-0645">Protease</keyword>
<dbReference type="InterPro" id="IPR050515">
    <property type="entry name" value="Beta-lactam/transpept"/>
</dbReference>
<dbReference type="GO" id="GO:0016757">
    <property type="term" value="F:glycosyltransferase activity"/>
    <property type="evidence" value="ECO:0007669"/>
    <property type="project" value="UniProtKB-KW"/>
</dbReference>
<dbReference type="InterPro" id="IPR036138">
    <property type="entry name" value="PBP_dimer_sf"/>
</dbReference>
<dbReference type="Gene3D" id="3.90.1310.10">
    <property type="entry name" value="Penicillin-binding protein 2a (Domain 2)"/>
    <property type="match status" value="1"/>
</dbReference>
<evidence type="ECO:0000256" key="7">
    <source>
        <dbReference type="ARBA" id="ARBA00022692"/>
    </source>
</evidence>
<proteinExistence type="predicted"/>
<keyword evidence="17" id="KW-0132">Cell division</keyword>
<organism evidence="17">
    <name type="scientific">uncultured Chthoniobacterales bacterium</name>
    <dbReference type="NCBI Taxonomy" id="1836801"/>
    <lineage>
        <taxon>Bacteria</taxon>
        <taxon>Pseudomonadati</taxon>
        <taxon>Verrucomicrobiota</taxon>
        <taxon>Spartobacteria</taxon>
        <taxon>Chthoniobacterales</taxon>
        <taxon>environmental samples</taxon>
    </lineage>
</organism>
<reference evidence="17" key="1">
    <citation type="submission" date="2020-02" db="EMBL/GenBank/DDBJ databases">
        <authorList>
            <person name="Meier V. D."/>
        </authorList>
    </citation>
    <scope>NUCLEOTIDE SEQUENCE</scope>
    <source>
        <strain evidence="17">AVDCRST_MAG42</strain>
    </source>
</reference>
<evidence type="ECO:0000256" key="5">
    <source>
        <dbReference type="ARBA" id="ARBA00022645"/>
    </source>
</evidence>
<evidence type="ECO:0000313" key="17">
    <source>
        <dbReference type="EMBL" id="CAA9247775.1"/>
    </source>
</evidence>
<dbReference type="SUPFAM" id="SSF56519">
    <property type="entry name" value="Penicillin binding protein dimerisation domain"/>
    <property type="match status" value="1"/>
</dbReference>
<dbReference type="EMBL" id="CADCTA010000076">
    <property type="protein sequence ID" value="CAA9247775.1"/>
    <property type="molecule type" value="Genomic_DNA"/>
</dbReference>
<dbReference type="PANTHER" id="PTHR30627:SF2">
    <property type="entry name" value="PEPTIDOGLYCAN D,D-TRANSPEPTIDASE MRDA"/>
    <property type="match status" value="1"/>
</dbReference>
<keyword evidence="8" id="KW-0378">Hydrolase</keyword>
<keyword evidence="10" id="KW-0573">Peptidoglycan synthesis</keyword>
<dbReference type="InterPro" id="IPR005311">
    <property type="entry name" value="PBP_dimer"/>
</dbReference>
<evidence type="ECO:0000256" key="14">
    <source>
        <dbReference type="SAM" id="MobiDB-lite"/>
    </source>
</evidence>
<dbReference type="GO" id="GO:0008658">
    <property type="term" value="F:penicillin binding"/>
    <property type="evidence" value="ECO:0007669"/>
    <property type="project" value="InterPro"/>
</dbReference>
<evidence type="ECO:0000256" key="2">
    <source>
        <dbReference type="ARBA" id="ARBA00004236"/>
    </source>
</evidence>
<evidence type="ECO:0000256" key="10">
    <source>
        <dbReference type="ARBA" id="ARBA00022984"/>
    </source>
</evidence>
<evidence type="ECO:0000259" key="15">
    <source>
        <dbReference type="Pfam" id="PF00905"/>
    </source>
</evidence>
<comment type="subcellular location">
    <subcellularLocation>
        <location evidence="2">Cell membrane</location>
    </subcellularLocation>
    <subcellularLocation>
        <location evidence="1">Membrane</location>
        <topology evidence="1">Single-pass membrane protein</topology>
    </subcellularLocation>
</comment>
<dbReference type="Pfam" id="PF03717">
    <property type="entry name" value="PBP_dimer"/>
    <property type="match status" value="1"/>
</dbReference>
<dbReference type="GO" id="GO:0006508">
    <property type="term" value="P:proteolysis"/>
    <property type="evidence" value="ECO:0007669"/>
    <property type="project" value="UniProtKB-KW"/>
</dbReference>
<name>A0A6J4ID94_9BACT</name>
<keyword evidence="12" id="KW-0472">Membrane</keyword>
<evidence type="ECO:0000256" key="12">
    <source>
        <dbReference type="ARBA" id="ARBA00023136"/>
    </source>
</evidence>
<gene>
    <name evidence="17" type="ORF">AVDCRST_MAG42-2076</name>
</gene>
<evidence type="ECO:0000259" key="16">
    <source>
        <dbReference type="Pfam" id="PF03717"/>
    </source>
</evidence>
<keyword evidence="17" id="KW-0328">Glycosyltransferase</keyword>
<dbReference type="PANTHER" id="PTHR30627">
    <property type="entry name" value="PEPTIDOGLYCAN D,D-TRANSPEPTIDASE"/>
    <property type="match status" value="1"/>
</dbReference>
<keyword evidence="17" id="KW-0131">Cell cycle</keyword>
<keyword evidence="9" id="KW-0133">Cell shape</keyword>
<feature type="region of interest" description="Disordered" evidence="14">
    <location>
        <begin position="650"/>
        <end position="685"/>
    </location>
</feature>
<dbReference type="GO" id="GO:0008360">
    <property type="term" value="P:regulation of cell shape"/>
    <property type="evidence" value="ECO:0007669"/>
    <property type="project" value="UniProtKB-KW"/>
</dbReference>
<dbReference type="GO" id="GO:0071972">
    <property type="term" value="F:peptidoglycan L,D-transpeptidase activity"/>
    <property type="evidence" value="ECO:0007669"/>
    <property type="project" value="TreeGrafter"/>
</dbReference>
<dbReference type="GO" id="GO:0071555">
    <property type="term" value="P:cell wall organization"/>
    <property type="evidence" value="ECO:0007669"/>
    <property type="project" value="UniProtKB-KW"/>
</dbReference>
<evidence type="ECO:0000256" key="8">
    <source>
        <dbReference type="ARBA" id="ARBA00022801"/>
    </source>
</evidence>
<dbReference type="InterPro" id="IPR012338">
    <property type="entry name" value="Beta-lactam/transpept-like"/>
</dbReference>
<feature type="compositionally biased region" description="Basic and acidic residues" evidence="14">
    <location>
        <begin position="661"/>
        <end position="673"/>
    </location>
</feature>
<dbReference type="AlphaFoldDB" id="A0A6J4ID94"/>
<keyword evidence="17" id="KW-0808">Transferase</keyword>
<evidence type="ECO:0000256" key="6">
    <source>
        <dbReference type="ARBA" id="ARBA00022670"/>
    </source>
</evidence>
<accession>A0A6J4ID94</accession>
<evidence type="ECO:0000256" key="3">
    <source>
        <dbReference type="ARBA" id="ARBA00022475"/>
    </source>
</evidence>
<dbReference type="GO" id="GO:0009002">
    <property type="term" value="F:serine-type D-Ala-D-Ala carboxypeptidase activity"/>
    <property type="evidence" value="ECO:0007669"/>
    <property type="project" value="InterPro"/>
</dbReference>
<evidence type="ECO:0000256" key="4">
    <source>
        <dbReference type="ARBA" id="ARBA00022519"/>
    </source>
</evidence>
<feature type="domain" description="Penicillin-binding protein dimerisation" evidence="16">
    <location>
        <begin position="102"/>
        <end position="279"/>
    </location>
</feature>
<dbReference type="InterPro" id="IPR001460">
    <property type="entry name" value="PCN-bd_Tpept"/>
</dbReference>
<keyword evidence="7" id="KW-0812">Transmembrane</keyword>
<dbReference type="NCBIfam" id="TIGR03423">
    <property type="entry name" value="pbp2_mrdA"/>
    <property type="match status" value="1"/>
</dbReference>
<dbReference type="GO" id="GO:0009252">
    <property type="term" value="P:peptidoglycan biosynthetic process"/>
    <property type="evidence" value="ECO:0007669"/>
    <property type="project" value="UniProtKB-KW"/>
</dbReference>
<dbReference type="InterPro" id="IPR017790">
    <property type="entry name" value="Penicillin-binding_protein_2"/>
</dbReference>
<dbReference type="EC" id="2.4.1.129" evidence="17"/>
<dbReference type="Gene3D" id="3.40.710.10">
    <property type="entry name" value="DD-peptidase/beta-lactamase superfamily"/>
    <property type="match status" value="1"/>
</dbReference>
<keyword evidence="11" id="KW-1133">Transmembrane helix</keyword>
<dbReference type="SUPFAM" id="SSF56601">
    <property type="entry name" value="beta-lactamase/transpeptidase-like"/>
    <property type="match status" value="1"/>
</dbReference>
<evidence type="ECO:0000256" key="11">
    <source>
        <dbReference type="ARBA" id="ARBA00022989"/>
    </source>
</evidence>
<sequence>MRPGACARFLRQTQDRLFTVLAVQDDHARENRPGEFTKPETLLSVYPLVKRLLIIIAAGMCAASVLAQESSSPSPAPAAGSEEEIIPTFETQKLARTYILNIPAPRGQIVDRNGLPLAQNKLSYNLAINYPTPLEFSDQQAISFARERIQAAEKLLGRALNVSDDLILRHYRNRGILPFDIAQNLTEEQHDKLKAKLPQAMTLRALYMRVYPQGRLAGHIIGYTGKTGRNPDGVIENNEVLWPESEGREGLEFTFNSMLTGKPGEYKITFDKDGRKTSEKIVTPPVPGYTVVTTLDSKLQELAEKTLEAKAKRGAIVVVEPDTGDILAMASWPTFNPNAFIPSISAEKFKELQDDPDIPLLPRAFRSAYPPGSVFKVPVGIAALESGTVGASDEYQCTPAIQVGNVTFNNWKKVDRGFQNFVQAFTESCDTWFYQVGIKMGAAPIIDWSAQMGLGAKCGIPLRGEVEGRIPTDEYMKAAHGRRILNGDVANMSIGQGDIETTPLQMAQAMAIVANGGTLYQTRLVQQVQTLDNEIITAYQVRAKRTLNMSPSTLEQLREAMVDVVYAPNGTAHQAAVPNIEVAGKTGTAQWGPKKKERTAAWFTGYVPSVQPQFAFAAVYEGAVGADVHGGSHAAPMIGAVFKEVYKGVDTGKKQQRKRPRPTEEPLRAERAVPVEPGFEEDRSN</sequence>
<keyword evidence="3" id="KW-1003">Cell membrane</keyword>
<dbReference type="Pfam" id="PF00905">
    <property type="entry name" value="Transpeptidase"/>
    <property type="match status" value="1"/>
</dbReference>